<dbReference type="InterPro" id="IPR016718">
    <property type="entry name" value="rRNA_m1G-MeTrfase_A_prd"/>
</dbReference>
<sequence>MVDDGSMLADVVDKLVCPVCGSDLVLEERSLRCERGHAFDIAKQGYANLLPGNARPGTADTAEMVTARERFLGAGHFDALTSLLAERVAADLRGKAWILDAGAGTGHYLRAVLDKVPEGVGLAADISKYAARRAARSHPRAGAVVTDLWRPLPVRDSAADAIVNVFAPRNAAEFHRALRDDAALYTVTPGQSHLGSLVQPLGLLSVDEGKTARTDAALAGYFTLHSRHELQEEAVLTHEEVTTLVGMGPSAHHVPAEALQERLDSLPDPLPVPLSFVLSVFHRLQ</sequence>
<dbReference type="SUPFAM" id="SSF53335">
    <property type="entry name" value="S-adenosyl-L-methionine-dependent methyltransferases"/>
    <property type="match status" value="1"/>
</dbReference>
<dbReference type="Pfam" id="PF21302">
    <property type="entry name" value="Zn_ribbon_RlmA"/>
    <property type="match status" value="1"/>
</dbReference>
<gene>
    <name evidence="3" type="ORF">ACFQKB_46705</name>
</gene>
<dbReference type="InterPro" id="IPR048647">
    <property type="entry name" value="RlmA_N"/>
</dbReference>
<keyword evidence="3" id="KW-0808">Transferase</keyword>
<dbReference type="GO" id="GO:0008168">
    <property type="term" value="F:methyltransferase activity"/>
    <property type="evidence" value="ECO:0007669"/>
    <property type="project" value="UniProtKB-KW"/>
</dbReference>
<evidence type="ECO:0000313" key="3">
    <source>
        <dbReference type="EMBL" id="MFC6887324.1"/>
    </source>
</evidence>
<keyword evidence="3" id="KW-0489">Methyltransferase</keyword>
<dbReference type="RefSeq" id="WP_378064221.1">
    <property type="nucleotide sequence ID" value="NZ_JBHSXS010000082.1"/>
</dbReference>
<organism evidence="3 4">
    <name type="scientific">Actinomadura yumaensis</name>
    <dbReference type="NCBI Taxonomy" id="111807"/>
    <lineage>
        <taxon>Bacteria</taxon>
        <taxon>Bacillati</taxon>
        <taxon>Actinomycetota</taxon>
        <taxon>Actinomycetes</taxon>
        <taxon>Streptosporangiales</taxon>
        <taxon>Thermomonosporaceae</taxon>
        <taxon>Actinomadura</taxon>
    </lineage>
</organism>
<accession>A0ABW2CZP5</accession>
<proteinExistence type="predicted"/>
<dbReference type="GO" id="GO:0032259">
    <property type="term" value="P:methylation"/>
    <property type="evidence" value="ECO:0007669"/>
    <property type="project" value="UniProtKB-KW"/>
</dbReference>
<comment type="caution">
    <text evidence="3">The sequence shown here is derived from an EMBL/GenBank/DDBJ whole genome shotgun (WGS) entry which is preliminary data.</text>
</comment>
<evidence type="ECO:0000313" key="4">
    <source>
        <dbReference type="Proteomes" id="UP001596380"/>
    </source>
</evidence>
<name>A0ABW2CZP5_9ACTN</name>
<feature type="domain" description="23S rRNA (guanine(745)-N(1))-methyltransferase N-terminal" evidence="2">
    <location>
        <begin position="16"/>
        <end position="53"/>
    </location>
</feature>
<dbReference type="InterPro" id="IPR029063">
    <property type="entry name" value="SAM-dependent_MTases_sf"/>
</dbReference>
<protein>
    <submittedName>
        <fullName evidence="3">RNA methyltransferase</fullName>
    </submittedName>
</protein>
<keyword evidence="4" id="KW-1185">Reference proteome</keyword>
<dbReference type="Proteomes" id="UP001596380">
    <property type="component" value="Unassembled WGS sequence"/>
</dbReference>
<feature type="domain" description="Methyltransferase" evidence="1">
    <location>
        <begin position="98"/>
        <end position="167"/>
    </location>
</feature>
<dbReference type="EMBL" id="JBHSXS010000082">
    <property type="protein sequence ID" value="MFC6887324.1"/>
    <property type="molecule type" value="Genomic_DNA"/>
</dbReference>
<dbReference type="InterPro" id="IPR041698">
    <property type="entry name" value="Methyltransf_25"/>
</dbReference>
<dbReference type="CDD" id="cd02440">
    <property type="entry name" value="AdoMet_MTases"/>
    <property type="match status" value="1"/>
</dbReference>
<dbReference type="Gene3D" id="3.40.50.150">
    <property type="entry name" value="Vaccinia Virus protein VP39"/>
    <property type="match status" value="1"/>
</dbReference>
<evidence type="ECO:0000259" key="1">
    <source>
        <dbReference type="Pfam" id="PF13649"/>
    </source>
</evidence>
<dbReference type="Pfam" id="PF13649">
    <property type="entry name" value="Methyltransf_25"/>
    <property type="match status" value="1"/>
</dbReference>
<reference evidence="4" key="1">
    <citation type="journal article" date="2019" name="Int. J. Syst. Evol. Microbiol.">
        <title>The Global Catalogue of Microorganisms (GCM) 10K type strain sequencing project: providing services to taxonomists for standard genome sequencing and annotation.</title>
        <authorList>
            <consortium name="The Broad Institute Genomics Platform"/>
            <consortium name="The Broad Institute Genome Sequencing Center for Infectious Disease"/>
            <person name="Wu L."/>
            <person name="Ma J."/>
        </authorList>
    </citation>
    <scope>NUCLEOTIDE SEQUENCE [LARGE SCALE GENOMIC DNA]</scope>
    <source>
        <strain evidence="4">JCM 3369</strain>
    </source>
</reference>
<evidence type="ECO:0000259" key="2">
    <source>
        <dbReference type="Pfam" id="PF21302"/>
    </source>
</evidence>
<dbReference type="PIRSF" id="PIRSF018249">
    <property type="entry name" value="MyrA_prd"/>
    <property type="match status" value="1"/>
</dbReference>